<dbReference type="EMBL" id="CAMXCT030006613">
    <property type="protein sequence ID" value="CAL4804306.1"/>
    <property type="molecule type" value="Genomic_DNA"/>
</dbReference>
<dbReference type="EMBL" id="CAMXCT020006613">
    <property type="protein sequence ID" value="CAL1170369.1"/>
    <property type="molecule type" value="Genomic_DNA"/>
</dbReference>
<keyword evidence="3" id="KW-1185">Reference proteome</keyword>
<dbReference type="EMBL" id="CAMXCT010006613">
    <property type="protein sequence ID" value="CAI4016994.1"/>
    <property type="molecule type" value="Genomic_DNA"/>
</dbReference>
<comment type="caution">
    <text evidence="1">The sequence shown here is derived from an EMBL/GenBank/DDBJ whole genome shotgun (WGS) entry which is preliminary data.</text>
</comment>
<dbReference type="AlphaFoldDB" id="A0A9P1GLX5"/>
<evidence type="ECO:0000313" key="2">
    <source>
        <dbReference type="EMBL" id="CAL4804306.1"/>
    </source>
</evidence>
<name>A0A9P1GLX5_9DINO</name>
<organism evidence="1">
    <name type="scientific">Cladocopium goreaui</name>
    <dbReference type="NCBI Taxonomy" id="2562237"/>
    <lineage>
        <taxon>Eukaryota</taxon>
        <taxon>Sar</taxon>
        <taxon>Alveolata</taxon>
        <taxon>Dinophyceae</taxon>
        <taxon>Suessiales</taxon>
        <taxon>Symbiodiniaceae</taxon>
        <taxon>Cladocopium</taxon>
    </lineage>
</organism>
<reference evidence="2 3" key="2">
    <citation type="submission" date="2024-05" db="EMBL/GenBank/DDBJ databases">
        <authorList>
            <person name="Chen Y."/>
            <person name="Shah S."/>
            <person name="Dougan E. K."/>
            <person name="Thang M."/>
            <person name="Chan C."/>
        </authorList>
    </citation>
    <scope>NUCLEOTIDE SEQUENCE [LARGE SCALE GENOMIC DNA]</scope>
</reference>
<evidence type="ECO:0000313" key="3">
    <source>
        <dbReference type="Proteomes" id="UP001152797"/>
    </source>
</evidence>
<accession>A0A9P1GLX5</accession>
<proteinExistence type="predicted"/>
<protein>
    <submittedName>
        <fullName evidence="2">Pentatricopeptide repeat-containing protein, chloroplastic</fullName>
    </submittedName>
</protein>
<dbReference type="Proteomes" id="UP001152797">
    <property type="component" value="Unassembled WGS sequence"/>
</dbReference>
<reference evidence="1" key="1">
    <citation type="submission" date="2022-10" db="EMBL/GenBank/DDBJ databases">
        <authorList>
            <person name="Chen Y."/>
            <person name="Dougan E. K."/>
            <person name="Chan C."/>
            <person name="Rhodes N."/>
            <person name="Thang M."/>
        </authorList>
    </citation>
    <scope>NUCLEOTIDE SEQUENCE</scope>
</reference>
<sequence>MFLTICQELRELFTEDEVESCFGDDSDDEANEAHFEHRRLRDRQNSLEYDPDNDDFQMIVMPCSSKWIEYEEKRLIQKQIHQLFHRIQGGGIPEIFDHYHKVREDLVLQLAQLHGSAHDSANENHDGYNKDEVMSSRSTCDTDLTNATSLEAPSAKMPPSMIMGPQSRRISRGSAFDSISNVGWLPLEGPDVMTSM</sequence>
<gene>
    <name evidence="1" type="ORF">C1SCF055_LOCUS41672</name>
</gene>
<evidence type="ECO:0000313" key="1">
    <source>
        <dbReference type="EMBL" id="CAI4016994.1"/>
    </source>
</evidence>
<dbReference type="OrthoDB" id="444083at2759"/>